<dbReference type="InterPro" id="IPR008271">
    <property type="entry name" value="Ser/Thr_kinase_AS"/>
</dbReference>
<dbReference type="SUPFAM" id="SSF56112">
    <property type="entry name" value="Protein kinase-like (PK-like)"/>
    <property type="match status" value="1"/>
</dbReference>
<dbReference type="GO" id="GO:0004709">
    <property type="term" value="F:MAP kinase kinase kinase activity"/>
    <property type="evidence" value="ECO:0007669"/>
    <property type="project" value="UniProtKB-ARBA"/>
</dbReference>
<comment type="similarity">
    <text evidence="1">Belongs to the protein kinase superfamily. STE Ser/Thr protein kinase family. MAP kinase kinase kinase subfamily.</text>
</comment>
<accession>A0A1R1XQV3</accession>
<feature type="compositionally biased region" description="Low complexity" evidence="8">
    <location>
        <begin position="721"/>
        <end position="735"/>
    </location>
</feature>
<evidence type="ECO:0000256" key="2">
    <source>
        <dbReference type="ARBA" id="ARBA00022527"/>
    </source>
</evidence>
<evidence type="ECO:0000256" key="6">
    <source>
        <dbReference type="ARBA" id="ARBA00022840"/>
    </source>
</evidence>
<keyword evidence="4 7" id="KW-0547">Nucleotide-binding</keyword>
<evidence type="ECO:0000256" key="4">
    <source>
        <dbReference type="ARBA" id="ARBA00022741"/>
    </source>
</evidence>
<dbReference type="InterPro" id="IPR017441">
    <property type="entry name" value="Protein_kinase_ATP_BS"/>
</dbReference>
<evidence type="ECO:0000256" key="1">
    <source>
        <dbReference type="ARBA" id="ARBA00006529"/>
    </source>
</evidence>
<dbReference type="Pfam" id="PF00069">
    <property type="entry name" value="Pkinase"/>
    <property type="match status" value="1"/>
</dbReference>
<proteinExistence type="inferred from homology"/>
<sequence length="2160" mass="243042">MSYYYSDNFNDSYNTHKLYESDTSKVHIPRDTDILNKKTSHRDYVWYQEEIDDFLIKNGFFHLVKEFDELGIKGMAFYRLDFQVLQSLKKKPTFEDSRKLLDLINTMFMNNKKQIISKLNISKSSRAAKPKRKTISGKKSMRSLTTDFIPKNIPMKLNKSSTYSNAEARLAEPFNSQNVDLSNKTFKPDFNDDPFKLNSFYKVSSPSFYHKNINYDSASAHSPRFSENSKSNLDSSLDPSSTRKNIDFRNNLFSDQELLPGKINRDNEKNLDSRVNNSEVSTPIKNGSSLSKNKYDIDSIQIPSGGNGFSFLGTPRNNKVLKSRVIASKPTINTLKDLSNNNHEFNVLPFLNSPADYQEFSKNSTSSNKIASNPESPVTNIFKKTSEKILNAFFSDKSKLMDLQKYNNNISEETVILNSDCFPDKIHSPMLISTNYYSSSQSLKNSPINNPKTSKLDYLGQPIYNGSINQDSEILNPKSKSNPPLISNINSTISPLRVTKSSHTLHSLLKKPSNLKKFTDDSLISPSSLSSALKKTHNTQSSSQNSPSVPFNLLKVFDAAPISSINKKENPTKLDTKFKSYKTEISSDISDNEWDRFNKLDFVKPLCKYSKPTSSNKSNLSLSIPSKIQKSLTDNTLAEIELKNIINSVEKDSFPKNKLPPKISRKVTTHALGITLSPKRTNANNGIDGGNANNTHIPILTHESDSKKINQIISQPSIDWSATNSQSSPSQNTTALHPPSRKRTINPKVQLKKLNLSFLNDISQPNKTQSSPNTRKNTLIDLISNKNSINYNKAVYRNETNLPKSIKPPLLIQSNNNFSHSNYSNQPNYDSSFRNSPNIYQLQQETNKTLAINYVYARVGFFVTDFTLVSIKGATSGDDISNMILNALLGIAAGPDLRPNICFVDKRENIDAVNISSSQLWEKCINSTSESLPRIVICFGEVGPFDSFLNPEYNKKKLNHPMKPTYSFINSSDSDPFSPMNPFFPIPHLSERSYSSPISYNSKNTITLKKSSLSSREQGGEFIEPSPSPKKNIDCCLSTDSDLNIGNKLSINNPADPIFPLNPLLEPNNKQTLSLRPNRTNHTPINFSNSSDNSSITDQKMEIKASSFKQRNVINTTVDKSNLPRIRTRNQSSPETKSASVLSDDKILNIKESWNLKKLNSPSNNIESTPGPFKSMRGKIPINVRKSYYKKTESRITEKSLLRESFSNSRIKETKTLDRLTIDTDSIFRRRPSGQACDSELLSSDESSSINDRDNLNEISKVYHIDNYNRPDSYASLDYNISEVPKLLRRNAIAEPGSPSYIGSRDLTSSKTTQEYPIFNETLFPSSRSKLLNRIPSKNAYSRPSTHLIAADLDKFFPDYDFDQPVFETIKLPIEIPPNQNPNDILEELKIETMDTEPNERKSKDEDFIRSAFRKSIDYIFNAYVIGDNSKNTEIGKKDSENEFSALGRMSYPSALKSQNDLNLESEIQVDNPNNDLYKRKSSIVSFFDDVMQQGRDPGDSIDSSSFFSDMRNEGSFSIKNSSASIKIVDYNRYSGQIDQLADSNQQFFRQNSILRNSVGIKVGVEVSRQRSLRAVLREKQNLQNYSSKDNSNAIQGSELTNSSSYLNSSQDFSANRKSILSPNDKSIFPSIKKNSSSNEISFIAALDEKFCNFEYESKKYCGFNRQRANFSNSQNSTKLWGVDSEELPPSKKIYPSKIPNIDLSKSNKSTTHGSSNEPSENIKFQSFEIDSSRFNSDRNNIKATGKNNQADPSSILDNPRIKISQGPRATNAISTVITHEFLLKRANSLFNKSTPQTKDEQDLVDAAVLLTKNNPALKLKFLPQANKESESNLQDNGPNKIFSNRQLSNTILENSSEPIAVLFDKFGLSQAPVKVRWLKGKLIGKGSFGHVYLALNCSDGKVFAVKQIKFPMNRLPSNKSQKKKNNLISQLYFEISLMRDLNHPNIVQYYGFEMSDTQINIFLEYVSGGTISSLIVQHGPIPEPVVHSFVNQILQSLSYLHSKNILHRDIKSANILVEENGTCKLSDFGISKKNDYSKAYDASSRMSMQGSIFWIAPEVIKGSKYSAKVDIWSLGCVLIEMWSGSRPWLGFDTVQTMFKLGAGVCPPLPDDLTPDGLDFCKKCLVTNPLHRSTASDLLNLNFSQVPSDFVYSDYYGVAN</sequence>
<feature type="region of interest" description="Disordered" evidence="8">
    <location>
        <begin position="259"/>
        <end position="287"/>
    </location>
</feature>
<evidence type="ECO:0000256" key="8">
    <source>
        <dbReference type="SAM" id="MobiDB-lite"/>
    </source>
</evidence>
<keyword evidence="6 7" id="KW-0067">ATP-binding</keyword>
<keyword evidence="3" id="KW-0808">Transferase</keyword>
<dbReference type="PROSITE" id="PS50011">
    <property type="entry name" value="PROTEIN_KINASE_DOM"/>
    <property type="match status" value="1"/>
</dbReference>
<dbReference type="GO" id="GO:0005524">
    <property type="term" value="F:ATP binding"/>
    <property type="evidence" value="ECO:0007669"/>
    <property type="project" value="UniProtKB-UniRule"/>
</dbReference>
<evidence type="ECO:0000313" key="10">
    <source>
        <dbReference type="EMBL" id="OMJ17037.1"/>
    </source>
</evidence>
<evidence type="ECO:0000313" key="11">
    <source>
        <dbReference type="Proteomes" id="UP000187283"/>
    </source>
</evidence>
<protein>
    <submittedName>
        <fullName evidence="10">MAP kinase kinase kinase mkh1</fullName>
    </submittedName>
</protein>
<feature type="region of interest" description="Disordered" evidence="8">
    <location>
        <begin position="720"/>
        <end position="747"/>
    </location>
</feature>
<dbReference type="FunFam" id="3.30.200.20:FF:000387">
    <property type="entry name" value="Serine/threonine-protein kinase STE11"/>
    <property type="match status" value="1"/>
</dbReference>
<reference evidence="10 11" key="1">
    <citation type="submission" date="2017-01" db="EMBL/GenBank/DDBJ databases">
        <authorList>
            <person name="Mah S.A."/>
            <person name="Swanson W.J."/>
            <person name="Moy G.W."/>
            <person name="Vacquier V.D."/>
        </authorList>
    </citation>
    <scope>NUCLEOTIDE SEQUENCE [LARGE SCALE GENOMIC DNA]</scope>
    <source>
        <strain evidence="10 11">GSMNP</strain>
    </source>
</reference>
<feature type="compositionally biased region" description="Polar residues" evidence="8">
    <location>
        <begin position="219"/>
        <end position="243"/>
    </location>
</feature>
<feature type="region of interest" description="Disordered" evidence="8">
    <location>
        <begin position="219"/>
        <end position="246"/>
    </location>
</feature>
<keyword evidence="2" id="KW-0723">Serine/threonine-protein kinase</keyword>
<dbReference type="SMART" id="SM00220">
    <property type="entry name" value="S_TKc"/>
    <property type="match status" value="1"/>
</dbReference>
<dbReference type="Proteomes" id="UP000187283">
    <property type="component" value="Unassembled WGS sequence"/>
</dbReference>
<dbReference type="PROSITE" id="PS00108">
    <property type="entry name" value="PROTEIN_KINASE_ST"/>
    <property type="match status" value="1"/>
</dbReference>
<feature type="compositionally biased region" description="Basic and acidic residues" evidence="8">
    <location>
        <begin position="263"/>
        <end position="272"/>
    </location>
</feature>
<dbReference type="Gene3D" id="1.10.510.10">
    <property type="entry name" value="Transferase(Phosphotransferase) domain 1"/>
    <property type="match status" value="1"/>
</dbReference>
<feature type="binding site" evidence="7">
    <location>
        <position position="1907"/>
    </location>
    <ligand>
        <name>ATP</name>
        <dbReference type="ChEBI" id="CHEBI:30616"/>
    </ligand>
</feature>
<evidence type="ECO:0000256" key="7">
    <source>
        <dbReference type="PROSITE-ProRule" id="PRU10141"/>
    </source>
</evidence>
<evidence type="ECO:0000256" key="5">
    <source>
        <dbReference type="ARBA" id="ARBA00022777"/>
    </source>
</evidence>
<dbReference type="InterPro" id="IPR011009">
    <property type="entry name" value="Kinase-like_dom_sf"/>
</dbReference>
<dbReference type="EMBL" id="LSSN01002156">
    <property type="protein sequence ID" value="OMJ17037.1"/>
    <property type="molecule type" value="Genomic_DNA"/>
</dbReference>
<dbReference type="STRING" id="133412.A0A1R1XQV3"/>
<dbReference type="PROSITE" id="PS00107">
    <property type="entry name" value="PROTEIN_KINASE_ATP"/>
    <property type="match status" value="1"/>
</dbReference>
<evidence type="ECO:0000259" key="9">
    <source>
        <dbReference type="PROSITE" id="PS50011"/>
    </source>
</evidence>
<feature type="region of interest" description="Disordered" evidence="8">
    <location>
        <begin position="1736"/>
        <end position="1762"/>
    </location>
</feature>
<gene>
    <name evidence="10" type="ORF">AYI70_g6228</name>
</gene>
<keyword evidence="11" id="KW-1185">Reference proteome</keyword>
<feature type="domain" description="Protein kinase" evidence="9">
    <location>
        <begin position="1878"/>
        <end position="2151"/>
    </location>
</feature>
<feature type="compositionally biased region" description="Polar residues" evidence="8">
    <location>
        <begin position="273"/>
        <end position="287"/>
    </location>
</feature>
<keyword evidence="5 10" id="KW-0418">Kinase</keyword>
<name>A0A1R1XQV3_9FUNG</name>
<comment type="caution">
    <text evidence="10">The sequence shown here is derived from an EMBL/GenBank/DDBJ whole genome shotgun (WGS) entry which is preliminary data.</text>
</comment>
<dbReference type="PANTHER" id="PTHR11584:SF369">
    <property type="entry name" value="MITOGEN-ACTIVATED PROTEIN KINASE KINASE KINASE 19-RELATED"/>
    <property type="match status" value="1"/>
</dbReference>
<dbReference type="OrthoDB" id="266718at2759"/>
<feature type="compositionally biased region" description="Polar residues" evidence="8">
    <location>
        <begin position="1742"/>
        <end position="1757"/>
    </location>
</feature>
<feature type="region of interest" description="Disordered" evidence="8">
    <location>
        <begin position="1698"/>
        <end position="1723"/>
    </location>
</feature>
<organism evidence="10 11">
    <name type="scientific">Smittium culicis</name>
    <dbReference type="NCBI Taxonomy" id="133412"/>
    <lineage>
        <taxon>Eukaryota</taxon>
        <taxon>Fungi</taxon>
        <taxon>Fungi incertae sedis</taxon>
        <taxon>Zoopagomycota</taxon>
        <taxon>Kickxellomycotina</taxon>
        <taxon>Harpellomycetes</taxon>
        <taxon>Harpellales</taxon>
        <taxon>Legeriomycetaceae</taxon>
        <taxon>Smittium</taxon>
    </lineage>
</organism>
<feature type="compositionally biased region" description="Low complexity" evidence="8">
    <location>
        <begin position="1086"/>
        <end position="1095"/>
    </location>
</feature>
<feature type="compositionally biased region" description="Polar residues" evidence="8">
    <location>
        <begin position="1704"/>
        <end position="1723"/>
    </location>
</feature>
<dbReference type="PANTHER" id="PTHR11584">
    <property type="entry name" value="SERINE/THREONINE PROTEIN KINASE"/>
    <property type="match status" value="1"/>
</dbReference>
<feature type="region of interest" description="Disordered" evidence="8">
    <location>
        <begin position="1077"/>
        <end position="1097"/>
    </location>
</feature>
<evidence type="ECO:0000256" key="3">
    <source>
        <dbReference type="ARBA" id="ARBA00022679"/>
    </source>
</evidence>
<dbReference type="InterPro" id="IPR000719">
    <property type="entry name" value="Prot_kinase_dom"/>
</dbReference>